<keyword evidence="5" id="KW-0809">Transit peptide</keyword>
<dbReference type="Pfam" id="PF22366">
    <property type="entry name" value="NDH2_C"/>
    <property type="match status" value="1"/>
</dbReference>
<dbReference type="Proteomes" id="UP000240883">
    <property type="component" value="Unassembled WGS sequence"/>
</dbReference>
<evidence type="ECO:0000259" key="13">
    <source>
        <dbReference type="Pfam" id="PF07992"/>
    </source>
</evidence>
<dbReference type="Gene3D" id="3.50.50.100">
    <property type="match status" value="1"/>
</dbReference>
<evidence type="ECO:0000256" key="6">
    <source>
        <dbReference type="ARBA" id="ARBA00023002"/>
    </source>
</evidence>
<keyword evidence="12" id="KW-1133">Transmembrane helix</keyword>
<dbReference type="STRING" id="1448308.A0A2T2NJY8"/>
<feature type="domain" description="External alternative NADH-ubiquinone oxidoreductase-like C-terminal" evidence="14">
    <location>
        <begin position="508"/>
        <end position="572"/>
    </location>
</feature>
<proteinExistence type="inferred from homology"/>
<keyword evidence="12" id="KW-0812">Transmembrane</keyword>
<dbReference type="InterPro" id="IPR045024">
    <property type="entry name" value="NDH-2"/>
</dbReference>
<evidence type="ECO:0000313" key="16">
    <source>
        <dbReference type="Proteomes" id="UP000240883"/>
    </source>
</evidence>
<evidence type="ECO:0000256" key="10">
    <source>
        <dbReference type="SAM" id="Coils"/>
    </source>
</evidence>
<dbReference type="Pfam" id="PF07992">
    <property type="entry name" value="Pyr_redox_2"/>
    <property type="match status" value="1"/>
</dbReference>
<keyword evidence="7" id="KW-0520">NAD</keyword>
<evidence type="ECO:0000259" key="14">
    <source>
        <dbReference type="Pfam" id="PF22366"/>
    </source>
</evidence>
<keyword evidence="6" id="KW-0560">Oxidoreductase</keyword>
<dbReference type="InterPro" id="IPR023753">
    <property type="entry name" value="FAD/NAD-binding_dom"/>
</dbReference>
<sequence length="576" mass="64670">MRSAAAARFLSQQLQQAGRRSYQTATRPSPIANRAAWSSRPTSHQIALRQSIRRQSSEAGAPKPKKKFRWLLWSWRLTYASAIAGAGYIGYTIWDLRHPHDQPEPDPSKKTLVILGTGWGSVSLLKKLDTENYNVVVVSPRNYFLFTPLLPSCTVGTIEHRSIMEPIRNFLRHKKAAVKYYEAEATKIDYEKKVVYINDDSPIKGDVSSTEVPFDMLVVGVGAENATFGIPGVRENGLFLKEVGDAQRIRNRIMDCCETATFKDQDPEEVKRLLHMVVVGGGPTGVEFAGELQDFFNSDLKKWIPAIQENFRVTLVEALPNVLPMFSKQLIDYTEKTFKEETITIRTKTMVKNVTEKYLEAESVGPDGKKHVEKIPFGLLVWATGNALRPIVKDLISQIPAQKDSRRGLAVNEYLVVKGAENVWAVGDCAVANYAPTAQVAAQEGAWLARMFNNMAKTQQIEQQLAELSDKQEKAPSKDAREQVFGEIKDLQKRLRRVKQIGPFQYTHNGSLAYIGADKAVADISWLSGNFASGGTLTYMFWKSAYISMCFSTRNRILVMIDWCKSTVFGRDVSRV</sequence>
<evidence type="ECO:0000256" key="3">
    <source>
        <dbReference type="ARBA" id="ARBA00022630"/>
    </source>
</evidence>
<evidence type="ECO:0000256" key="8">
    <source>
        <dbReference type="ARBA" id="ARBA00047599"/>
    </source>
</evidence>
<evidence type="ECO:0000256" key="5">
    <source>
        <dbReference type="ARBA" id="ARBA00022946"/>
    </source>
</evidence>
<evidence type="ECO:0000256" key="4">
    <source>
        <dbReference type="ARBA" id="ARBA00022827"/>
    </source>
</evidence>
<comment type="similarity">
    <text evidence="1">Belongs to the NADH dehydrogenase family.</text>
</comment>
<evidence type="ECO:0000256" key="7">
    <source>
        <dbReference type="ARBA" id="ARBA00023027"/>
    </source>
</evidence>
<dbReference type="InterPro" id="IPR036188">
    <property type="entry name" value="FAD/NAD-bd_sf"/>
</dbReference>
<dbReference type="PRINTS" id="PR00368">
    <property type="entry name" value="FADPNR"/>
</dbReference>
<protein>
    <recommendedName>
        <fullName evidence="2">NADH:ubiquinone reductase (non-electrogenic)</fullName>
        <ecNumber evidence="2">1.6.5.9</ecNumber>
    </recommendedName>
</protein>
<feature type="coiled-coil region" evidence="10">
    <location>
        <begin position="454"/>
        <end position="501"/>
    </location>
</feature>
<evidence type="ECO:0000256" key="9">
    <source>
        <dbReference type="ARBA" id="ARBA00049010"/>
    </source>
</evidence>
<evidence type="ECO:0000256" key="12">
    <source>
        <dbReference type="SAM" id="Phobius"/>
    </source>
</evidence>
<keyword evidence="10" id="KW-0175">Coiled coil</keyword>
<evidence type="ECO:0000256" key="1">
    <source>
        <dbReference type="ARBA" id="ARBA00005272"/>
    </source>
</evidence>
<evidence type="ECO:0000313" key="15">
    <source>
        <dbReference type="EMBL" id="PSN65751.1"/>
    </source>
</evidence>
<organism evidence="15 16">
    <name type="scientific">Corynespora cassiicola Philippines</name>
    <dbReference type="NCBI Taxonomy" id="1448308"/>
    <lineage>
        <taxon>Eukaryota</taxon>
        <taxon>Fungi</taxon>
        <taxon>Dikarya</taxon>
        <taxon>Ascomycota</taxon>
        <taxon>Pezizomycotina</taxon>
        <taxon>Dothideomycetes</taxon>
        <taxon>Pleosporomycetidae</taxon>
        <taxon>Pleosporales</taxon>
        <taxon>Corynesporascaceae</taxon>
        <taxon>Corynespora</taxon>
    </lineage>
</organism>
<dbReference type="GO" id="GO:0050136">
    <property type="term" value="F:NADH dehydrogenase (quinone) (non-electrogenic) activity"/>
    <property type="evidence" value="ECO:0007669"/>
    <property type="project" value="UniProtKB-EC"/>
</dbReference>
<accession>A0A2T2NJY8</accession>
<gene>
    <name evidence="15" type="ORF">BS50DRAFT_634971</name>
</gene>
<dbReference type="AlphaFoldDB" id="A0A2T2NJY8"/>
<keyword evidence="4" id="KW-0274">FAD</keyword>
<comment type="catalytic activity">
    <reaction evidence="9">
        <text>a ubiquinone + NADH + H(+) = a ubiquinol + NAD(+)</text>
        <dbReference type="Rhea" id="RHEA:23152"/>
        <dbReference type="Rhea" id="RHEA-COMP:9565"/>
        <dbReference type="Rhea" id="RHEA-COMP:9566"/>
        <dbReference type="ChEBI" id="CHEBI:15378"/>
        <dbReference type="ChEBI" id="CHEBI:16389"/>
        <dbReference type="ChEBI" id="CHEBI:17976"/>
        <dbReference type="ChEBI" id="CHEBI:57540"/>
        <dbReference type="ChEBI" id="CHEBI:57945"/>
    </reaction>
</comment>
<dbReference type="PANTHER" id="PTHR43706:SF47">
    <property type="entry name" value="EXTERNAL NADH-UBIQUINONE OXIDOREDUCTASE 1, MITOCHONDRIAL-RELATED"/>
    <property type="match status" value="1"/>
</dbReference>
<feature type="domain" description="FAD/NAD(P)-binding" evidence="13">
    <location>
        <begin position="111"/>
        <end position="445"/>
    </location>
</feature>
<comment type="catalytic activity">
    <reaction evidence="8">
        <text>a quinone + NADH + H(+) = a quinol + NAD(+)</text>
        <dbReference type="Rhea" id="RHEA:46160"/>
        <dbReference type="ChEBI" id="CHEBI:15378"/>
        <dbReference type="ChEBI" id="CHEBI:24646"/>
        <dbReference type="ChEBI" id="CHEBI:57540"/>
        <dbReference type="ChEBI" id="CHEBI:57945"/>
        <dbReference type="ChEBI" id="CHEBI:132124"/>
        <dbReference type="EC" id="1.6.5.9"/>
    </reaction>
</comment>
<feature type="region of interest" description="Disordered" evidence="11">
    <location>
        <begin position="17"/>
        <end position="42"/>
    </location>
</feature>
<evidence type="ECO:0000256" key="2">
    <source>
        <dbReference type="ARBA" id="ARBA00012637"/>
    </source>
</evidence>
<reference evidence="15 16" key="1">
    <citation type="journal article" date="2018" name="Front. Microbiol.">
        <title>Genome-Wide Analysis of Corynespora cassiicola Leaf Fall Disease Putative Effectors.</title>
        <authorList>
            <person name="Lopez D."/>
            <person name="Ribeiro S."/>
            <person name="Label P."/>
            <person name="Fumanal B."/>
            <person name="Venisse J.S."/>
            <person name="Kohler A."/>
            <person name="de Oliveira R.R."/>
            <person name="Labutti K."/>
            <person name="Lipzen A."/>
            <person name="Lail K."/>
            <person name="Bauer D."/>
            <person name="Ohm R.A."/>
            <person name="Barry K.W."/>
            <person name="Spatafora J."/>
            <person name="Grigoriev I.V."/>
            <person name="Martin F.M."/>
            <person name="Pujade-Renaud V."/>
        </authorList>
    </citation>
    <scope>NUCLEOTIDE SEQUENCE [LARGE SCALE GENOMIC DNA]</scope>
    <source>
        <strain evidence="15 16">Philippines</strain>
    </source>
</reference>
<name>A0A2T2NJY8_CORCC</name>
<dbReference type="GO" id="GO:0005739">
    <property type="term" value="C:mitochondrion"/>
    <property type="evidence" value="ECO:0007669"/>
    <property type="project" value="UniProtKB-ARBA"/>
</dbReference>
<evidence type="ECO:0000256" key="11">
    <source>
        <dbReference type="SAM" id="MobiDB-lite"/>
    </source>
</evidence>
<dbReference type="EC" id="1.6.5.9" evidence="2"/>
<dbReference type="PANTHER" id="PTHR43706">
    <property type="entry name" value="NADH DEHYDROGENASE"/>
    <property type="match status" value="1"/>
</dbReference>
<dbReference type="OrthoDB" id="3244603at2759"/>
<keyword evidence="12" id="KW-0472">Membrane</keyword>
<feature type="transmembrane region" description="Helical" evidence="12">
    <location>
        <begin position="73"/>
        <end position="94"/>
    </location>
</feature>
<dbReference type="EMBL" id="KZ678136">
    <property type="protein sequence ID" value="PSN65751.1"/>
    <property type="molecule type" value="Genomic_DNA"/>
</dbReference>
<keyword evidence="3" id="KW-0285">Flavoprotein</keyword>
<feature type="compositionally biased region" description="Polar residues" evidence="11">
    <location>
        <begin position="17"/>
        <end position="27"/>
    </location>
</feature>
<keyword evidence="16" id="KW-1185">Reference proteome</keyword>
<dbReference type="InterPro" id="IPR054585">
    <property type="entry name" value="NDH2-like_C"/>
</dbReference>
<dbReference type="SUPFAM" id="SSF51905">
    <property type="entry name" value="FAD/NAD(P)-binding domain"/>
    <property type="match status" value="2"/>
</dbReference>